<sequence length="90" mass="9710">MSHQPAPTGPDRAWYEIRLQGHLGSHWATRFDGMTLTPLEDGTTVLRGPVADQAALHGLLRQLGDLGITLLALHQHDTDTSTAATTEQGD</sequence>
<evidence type="ECO:0000313" key="1">
    <source>
        <dbReference type="EMBL" id="GAA4716464.1"/>
    </source>
</evidence>
<comment type="caution">
    <text evidence="1">The sequence shown here is derived from an EMBL/GenBank/DDBJ whole genome shotgun (WGS) entry which is preliminary data.</text>
</comment>
<name>A0ABP8XYH5_9MICO</name>
<organism evidence="1 2">
    <name type="scientific">Pedococcus ginsenosidimutans</name>
    <dbReference type="NCBI Taxonomy" id="490570"/>
    <lineage>
        <taxon>Bacteria</taxon>
        <taxon>Bacillati</taxon>
        <taxon>Actinomycetota</taxon>
        <taxon>Actinomycetes</taxon>
        <taxon>Micrococcales</taxon>
        <taxon>Intrasporangiaceae</taxon>
        <taxon>Pedococcus</taxon>
    </lineage>
</organism>
<dbReference type="RefSeq" id="WP_345501805.1">
    <property type="nucleotide sequence ID" value="NZ_BAABLO010000004.1"/>
</dbReference>
<evidence type="ECO:0000313" key="2">
    <source>
        <dbReference type="Proteomes" id="UP001500556"/>
    </source>
</evidence>
<accession>A0ABP8XYH5</accession>
<reference evidence="2" key="1">
    <citation type="journal article" date="2019" name="Int. J. Syst. Evol. Microbiol.">
        <title>The Global Catalogue of Microorganisms (GCM) 10K type strain sequencing project: providing services to taxonomists for standard genome sequencing and annotation.</title>
        <authorList>
            <consortium name="The Broad Institute Genomics Platform"/>
            <consortium name="The Broad Institute Genome Sequencing Center for Infectious Disease"/>
            <person name="Wu L."/>
            <person name="Ma J."/>
        </authorList>
    </citation>
    <scope>NUCLEOTIDE SEQUENCE [LARGE SCALE GENOMIC DNA]</scope>
    <source>
        <strain evidence="2">JCM 18961</strain>
    </source>
</reference>
<gene>
    <name evidence="1" type="ORF">GCM10025782_11770</name>
</gene>
<keyword evidence="2" id="KW-1185">Reference proteome</keyword>
<proteinExistence type="predicted"/>
<dbReference type="EMBL" id="BAABLO010000004">
    <property type="protein sequence ID" value="GAA4716464.1"/>
    <property type="molecule type" value="Genomic_DNA"/>
</dbReference>
<protein>
    <submittedName>
        <fullName evidence="1">Uncharacterized protein</fullName>
    </submittedName>
</protein>
<dbReference type="Proteomes" id="UP001500556">
    <property type="component" value="Unassembled WGS sequence"/>
</dbReference>